<dbReference type="RefSeq" id="WP_253755041.1">
    <property type="nucleotide sequence ID" value="NZ_BAABKA010000006.1"/>
</dbReference>
<evidence type="ECO:0000256" key="5">
    <source>
        <dbReference type="ARBA" id="ARBA00023136"/>
    </source>
</evidence>
<evidence type="ECO:0000256" key="6">
    <source>
        <dbReference type="SAM" id="Phobius"/>
    </source>
</evidence>
<dbReference type="InterPro" id="IPR003838">
    <property type="entry name" value="ABC3_permease_C"/>
</dbReference>
<proteinExistence type="predicted"/>
<name>A0A9X2GTM2_9ACTN</name>
<dbReference type="EMBL" id="JAMZEB010000002">
    <property type="protein sequence ID" value="MCP2363454.1"/>
    <property type="molecule type" value="Genomic_DNA"/>
</dbReference>
<evidence type="ECO:0000313" key="9">
    <source>
        <dbReference type="Proteomes" id="UP001139648"/>
    </source>
</evidence>
<evidence type="ECO:0000256" key="3">
    <source>
        <dbReference type="ARBA" id="ARBA00022692"/>
    </source>
</evidence>
<keyword evidence="3 6" id="KW-0812">Transmembrane</keyword>
<keyword evidence="4 6" id="KW-1133">Transmembrane helix</keyword>
<comment type="caution">
    <text evidence="8">The sequence shown here is derived from an EMBL/GenBank/DDBJ whole genome shotgun (WGS) entry which is preliminary data.</text>
</comment>
<gene>
    <name evidence="8" type="ORF">HD597_010474</name>
</gene>
<evidence type="ECO:0000313" key="8">
    <source>
        <dbReference type="EMBL" id="MCP2363454.1"/>
    </source>
</evidence>
<evidence type="ECO:0000256" key="1">
    <source>
        <dbReference type="ARBA" id="ARBA00004651"/>
    </source>
</evidence>
<organism evidence="8 9">
    <name type="scientific">Nonomuraea thailandensis</name>
    <dbReference type="NCBI Taxonomy" id="1188745"/>
    <lineage>
        <taxon>Bacteria</taxon>
        <taxon>Bacillati</taxon>
        <taxon>Actinomycetota</taxon>
        <taxon>Actinomycetes</taxon>
        <taxon>Streptosporangiales</taxon>
        <taxon>Streptosporangiaceae</taxon>
        <taxon>Nonomuraea</taxon>
    </lineage>
</organism>
<keyword evidence="9" id="KW-1185">Reference proteome</keyword>
<reference evidence="8" key="1">
    <citation type="submission" date="2022-06" db="EMBL/GenBank/DDBJ databases">
        <title>Sequencing the genomes of 1000 actinobacteria strains.</title>
        <authorList>
            <person name="Klenk H.-P."/>
        </authorList>
    </citation>
    <scope>NUCLEOTIDE SEQUENCE</scope>
    <source>
        <strain evidence="8">DSM 46694</strain>
    </source>
</reference>
<feature type="transmembrane region" description="Helical" evidence="6">
    <location>
        <begin position="39"/>
        <end position="67"/>
    </location>
</feature>
<feature type="domain" description="ABC3 transporter permease C-terminal" evidence="7">
    <location>
        <begin position="1"/>
        <end position="66"/>
    </location>
</feature>
<dbReference type="Pfam" id="PF02687">
    <property type="entry name" value="FtsX"/>
    <property type="match status" value="1"/>
</dbReference>
<accession>A0A9X2GTM2</accession>
<protein>
    <submittedName>
        <fullName evidence="8">Lysophospholipase L1 biosynthesis ABC-type transport system permease subunit</fullName>
    </submittedName>
</protein>
<keyword evidence="5 6" id="KW-0472">Membrane</keyword>
<evidence type="ECO:0000256" key="2">
    <source>
        <dbReference type="ARBA" id="ARBA00022475"/>
    </source>
</evidence>
<comment type="subcellular location">
    <subcellularLocation>
        <location evidence="1">Cell membrane</location>
        <topology evidence="1">Multi-pass membrane protein</topology>
    </subcellularLocation>
</comment>
<keyword evidence="2" id="KW-1003">Cell membrane</keyword>
<dbReference type="GO" id="GO:0005886">
    <property type="term" value="C:plasma membrane"/>
    <property type="evidence" value="ECO:0007669"/>
    <property type="project" value="UniProtKB-SubCell"/>
</dbReference>
<evidence type="ECO:0000256" key="4">
    <source>
        <dbReference type="ARBA" id="ARBA00022989"/>
    </source>
</evidence>
<evidence type="ECO:0000259" key="7">
    <source>
        <dbReference type="Pfam" id="PF02687"/>
    </source>
</evidence>
<dbReference type="AlphaFoldDB" id="A0A9X2GTM2"/>
<dbReference type="Proteomes" id="UP001139648">
    <property type="component" value="Unassembled WGS sequence"/>
</dbReference>
<sequence length="92" mass="9762">MLVAGCSLTVGVVAGLIERRRSFALLRAAGARLGELRRILLVEAAVPLALSVLIGAGLGAVVSYVVARWEGSRGRRPAPACSRGWPAARWRR</sequence>